<gene>
    <name evidence="1" type="ORF">GXN76_01005</name>
</gene>
<name>A0A7D4CJQ1_9BACL</name>
<evidence type="ECO:0000313" key="1">
    <source>
        <dbReference type="EMBL" id="QKG83178.1"/>
    </source>
</evidence>
<protein>
    <submittedName>
        <fullName evidence="1">Uncharacterized protein</fullName>
    </submittedName>
</protein>
<dbReference type="EMBL" id="CP048104">
    <property type="protein sequence ID" value="QKG83178.1"/>
    <property type="molecule type" value="Genomic_DNA"/>
</dbReference>
<accession>A0A7D4CJQ1</accession>
<reference evidence="1 2" key="1">
    <citation type="submission" date="2020-01" db="EMBL/GenBank/DDBJ databases">
        <authorList>
            <person name="Gulvik C.A."/>
            <person name="Batra D.G."/>
        </authorList>
    </citation>
    <scope>NUCLEOTIDE SEQUENCE [LARGE SCALE GENOMIC DNA]</scope>
    <source>
        <strain evidence="1 2">W9323</strain>
    </source>
</reference>
<dbReference type="KEGG" id="kpul:GXN76_01005"/>
<proteinExistence type="predicted"/>
<dbReference type="Proteomes" id="UP000503088">
    <property type="component" value="Chromosome"/>
</dbReference>
<sequence>MARLEYRWAKPEQNDPVLYAYDGISPEEISTRFVCDYFVKEHHVYEQVRCATGPGGVTAIFVREAEDEEAYNPEVVTQPDWKGIRLEVREFREQAAYYPVIQTLHFSRQSEVRLYLQANQVFLKGQVWVKTSAEIDEDRRVYVLYVESDKKGGSQ</sequence>
<evidence type="ECO:0000313" key="2">
    <source>
        <dbReference type="Proteomes" id="UP000503088"/>
    </source>
</evidence>
<dbReference type="AlphaFoldDB" id="A0A7D4CJQ1"/>
<organism evidence="1 2">
    <name type="scientific">Kroppenstedtia pulmonis</name>
    <dbReference type="NCBI Taxonomy" id="1380685"/>
    <lineage>
        <taxon>Bacteria</taxon>
        <taxon>Bacillati</taxon>
        <taxon>Bacillota</taxon>
        <taxon>Bacilli</taxon>
        <taxon>Bacillales</taxon>
        <taxon>Thermoactinomycetaceae</taxon>
        <taxon>Kroppenstedtia</taxon>
    </lineage>
</organism>
<keyword evidence="2" id="KW-1185">Reference proteome</keyword>
<dbReference type="RefSeq" id="WP_173219432.1">
    <property type="nucleotide sequence ID" value="NZ_CP048104.1"/>
</dbReference>